<evidence type="ECO:0000313" key="2">
    <source>
        <dbReference type="Proteomes" id="UP000019591"/>
    </source>
</evidence>
<protein>
    <submittedName>
        <fullName evidence="1">Uncharacterized protein</fullName>
    </submittedName>
</protein>
<dbReference type="Proteomes" id="UP000019591">
    <property type="component" value="Chromosome"/>
</dbReference>
<keyword evidence="2" id="KW-1185">Reference proteome</keyword>
<dbReference type="HOGENOM" id="CLU_2989943_0_0_9"/>
<accession>W8T3S3</accession>
<dbReference type="KEGG" id="eac:EAL2_c11210"/>
<dbReference type="STRING" id="1286171.EAL2_c11210"/>
<gene>
    <name evidence="1" type="ORF">EAL2_c11210</name>
</gene>
<dbReference type="RefSeq" id="WP_158408897.1">
    <property type="nucleotide sequence ID" value="NZ_CP007452.1"/>
</dbReference>
<reference evidence="1 2" key="1">
    <citation type="journal article" date="2014" name="Genome Announc.">
        <title>Complete Genome Sequence of Amino Acid-Utilizing Eubacterium acidaminophilum al-2 (DSM 3953).</title>
        <authorList>
            <person name="Poehlein A."/>
            <person name="Andreesen J.R."/>
            <person name="Daniel R."/>
        </authorList>
    </citation>
    <scope>NUCLEOTIDE SEQUENCE [LARGE SCALE GENOMIC DNA]</scope>
    <source>
        <strain evidence="1 2">DSM 3953</strain>
    </source>
</reference>
<dbReference type="EMBL" id="CP007452">
    <property type="protein sequence ID" value="AHM56419.1"/>
    <property type="molecule type" value="Genomic_DNA"/>
</dbReference>
<dbReference type="PATRIC" id="fig|1286171.3.peg.1072"/>
<organism evidence="1 2">
    <name type="scientific">Peptoclostridium acidaminophilum DSM 3953</name>
    <dbReference type="NCBI Taxonomy" id="1286171"/>
    <lineage>
        <taxon>Bacteria</taxon>
        <taxon>Bacillati</taxon>
        <taxon>Bacillota</taxon>
        <taxon>Clostridia</taxon>
        <taxon>Peptostreptococcales</taxon>
        <taxon>Peptoclostridiaceae</taxon>
        <taxon>Peptoclostridium</taxon>
    </lineage>
</organism>
<dbReference type="AlphaFoldDB" id="W8T3S3"/>
<sequence length="57" mass="6467">MIKIINVQLSPNVATVGQSVKVEVEVTENTWAYVKSSFADWNEIKTTKQDWNAIKTI</sequence>
<proteinExistence type="predicted"/>
<name>W8T3S3_PEPAC</name>
<evidence type="ECO:0000313" key="1">
    <source>
        <dbReference type="EMBL" id="AHM56419.1"/>
    </source>
</evidence>